<feature type="region of interest" description="Disordered" evidence="4">
    <location>
        <begin position="29"/>
        <end position="113"/>
    </location>
</feature>
<dbReference type="InterPro" id="IPR046349">
    <property type="entry name" value="C1-like_sf"/>
</dbReference>
<dbReference type="Proteomes" id="UP000799438">
    <property type="component" value="Unassembled WGS sequence"/>
</dbReference>
<evidence type="ECO:0000256" key="2">
    <source>
        <dbReference type="ARBA" id="ARBA00022737"/>
    </source>
</evidence>
<dbReference type="Pfam" id="PF03455">
    <property type="entry name" value="dDENN"/>
    <property type="match status" value="1"/>
</dbReference>
<dbReference type="RefSeq" id="XP_033398245.1">
    <property type="nucleotide sequence ID" value="XM_033542061.1"/>
</dbReference>
<dbReference type="InterPro" id="IPR005113">
    <property type="entry name" value="uDENN_dom"/>
</dbReference>
<dbReference type="SMART" id="SM00799">
    <property type="entry name" value="DENN"/>
    <property type="match status" value="1"/>
</dbReference>
<feature type="domain" description="Phorbol-ester/DAG-type" evidence="5">
    <location>
        <begin position="861"/>
        <end position="908"/>
    </location>
</feature>
<dbReference type="EMBL" id="ML995484">
    <property type="protein sequence ID" value="KAF2142533.1"/>
    <property type="molecule type" value="Genomic_DNA"/>
</dbReference>
<keyword evidence="8" id="KW-1185">Reference proteome</keyword>
<feature type="compositionally biased region" description="Acidic residues" evidence="4">
    <location>
        <begin position="46"/>
        <end position="56"/>
    </location>
</feature>
<dbReference type="InterPro" id="IPR051696">
    <property type="entry name" value="DENN_Domain_GEFs"/>
</dbReference>
<evidence type="ECO:0000259" key="6">
    <source>
        <dbReference type="PROSITE" id="PS50211"/>
    </source>
</evidence>
<evidence type="ECO:0000256" key="4">
    <source>
        <dbReference type="SAM" id="MobiDB-lite"/>
    </source>
</evidence>
<dbReference type="InterPro" id="IPR004146">
    <property type="entry name" value="DC1"/>
</dbReference>
<dbReference type="SUPFAM" id="SSF57889">
    <property type="entry name" value="Cysteine-rich domain"/>
    <property type="match status" value="1"/>
</dbReference>
<dbReference type="InterPro" id="IPR005112">
    <property type="entry name" value="dDENN_dom"/>
</dbReference>
<dbReference type="InterPro" id="IPR043153">
    <property type="entry name" value="DENN_C"/>
</dbReference>
<dbReference type="PROSITE" id="PS50081">
    <property type="entry name" value="ZF_DAG_PE_2"/>
    <property type="match status" value="1"/>
</dbReference>
<organism evidence="7 8">
    <name type="scientific">Aplosporella prunicola CBS 121167</name>
    <dbReference type="NCBI Taxonomy" id="1176127"/>
    <lineage>
        <taxon>Eukaryota</taxon>
        <taxon>Fungi</taxon>
        <taxon>Dikarya</taxon>
        <taxon>Ascomycota</taxon>
        <taxon>Pezizomycotina</taxon>
        <taxon>Dothideomycetes</taxon>
        <taxon>Dothideomycetes incertae sedis</taxon>
        <taxon>Botryosphaeriales</taxon>
        <taxon>Aplosporellaceae</taxon>
        <taxon>Aplosporella</taxon>
    </lineage>
</organism>
<dbReference type="SMART" id="SM00800">
    <property type="entry name" value="uDENN"/>
    <property type="match status" value="1"/>
</dbReference>
<evidence type="ECO:0008006" key="9">
    <source>
        <dbReference type="Google" id="ProtNLM"/>
    </source>
</evidence>
<dbReference type="Gene3D" id="3.40.50.11500">
    <property type="match status" value="1"/>
</dbReference>
<proteinExistence type="predicted"/>
<keyword evidence="3" id="KW-0862">Zinc</keyword>
<feature type="compositionally biased region" description="Polar residues" evidence="4">
    <location>
        <begin position="65"/>
        <end position="81"/>
    </location>
</feature>
<evidence type="ECO:0000256" key="3">
    <source>
        <dbReference type="ARBA" id="ARBA00022833"/>
    </source>
</evidence>
<evidence type="ECO:0000313" key="8">
    <source>
        <dbReference type="Proteomes" id="UP000799438"/>
    </source>
</evidence>
<dbReference type="GO" id="GO:0032483">
    <property type="term" value="P:regulation of Rab protein signal transduction"/>
    <property type="evidence" value="ECO:0007669"/>
    <property type="project" value="TreeGrafter"/>
</dbReference>
<dbReference type="GeneID" id="54299558"/>
<dbReference type="InterPro" id="IPR037516">
    <property type="entry name" value="Tripartite_DENN"/>
</dbReference>
<dbReference type="InterPro" id="IPR001194">
    <property type="entry name" value="cDENN_dom"/>
</dbReference>
<feature type="compositionally biased region" description="Low complexity" evidence="4">
    <location>
        <begin position="723"/>
        <end position="750"/>
    </location>
</feature>
<reference evidence="7" key="1">
    <citation type="journal article" date="2020" name="Stud. Mycol.">
        <title>101 Dothideomycetes genomes: a test case for predicting lifestyles and emergence of pathogens.</title>
        <authorList>
            <person name="Haridas S."/>
            <person name="Albert R."/>
            <person name="Binder M."/>
            <person name="Bloem J."/>
            <person name="Labutti K."/>
            <person name="Salamov A."/>
            <person name="Andreopoulos B."/>
            <person name="Baker S."/>
            <person name="Barry K."/>
            <person name="Bills G."/>
            <person name="Bluhm B."/>
            <person name="Cannon C."/>
            <person name="Castanera R."/>
            <person name="Culley D."/>
            <person name="Daum C."/>
            <person name="Ezra D."/>
            <person name="Gonzalez J."/>
            <person name="Henrissat B."/>
            <person name="Kuo A."/>
            <person name="Liang C."/>
            <person name="Lipzen A."/>
            <person name="Lutzoni F."/>
            <person name="Magnuson J."/>
            <person name="Mondo S."/>
            <person name="Nolan M."/>
            <person name="Ohm R."/>
            <person name="Pangilinan J."/>
            <person name="Park H.-J."/>
            <person name="Ramirez L."/>
            <person name="Alfaro M."/>
            <person name="Sun H."/>
            <person name="Tritt A."/>
            <person name="Yoshinaga Y."/>
            <person name="Zwiers L.-H."/>
            <person name="Turgeon B."/>
            <person name="Goodwin S."/>
            <person name="Spatafora J."/>
            <person name="Crous P."/>
            <person name="Grigoriev I."/>
        </authorList>
    </citation>
    <scope>NUCLEOTIDE SEQUENCE</scope>
    <source>
        <strain evidence="7">CBS 121167</strain>
    </source>
</reference>
<protein>
    <recommendedName>
        <fullName evidence="9">UDENN domain-containing protein</fullName>
    </recommendedName>
</protein>
<dbReference type="SMART" id="SM00801">
    <property type="entry name" value="dDENN"/>
    <property type="match status" value="1"/>
</dbReference>
<name>A0A6A6BGJ0_9PEZI</name>
<dbReference type="AlphaFoldDB" id="A0A6A6BGJ0"/>
<gene>
    <name evidence="7" type="ORF">K452DRAFT_297801</name>
</gene>
<feature type="region of interest" description="Disordered" evidence="4">
    <location>
        <begin position="1070"/>
        <end position="1090"/>
    </location>
</feature>
<dbReference type="Pfam" id="PF03107">
    <property type="entry name" value="C1_2"/>
    <property type="match status" value="1"/>
</dbReference>
<evidence type="ECO:0000259" key="5">
    <source>
        <dbReference type="PROSITE" id="PS50081"/>
    </source>
</evidence>
<evidence type="ECO:0000256" key="1">
    <source>
        <dbReference type="ARBA" id="ARBA00022723"/>
    </source>
</evidence>
<sequence>MAPVPPSAEPSSAPLADYFFISGIESSQVHDAQRSNGAAVAPQESTIEEDAALETDTEPRPRSSDGLSLSRLVSNDRNSMASGMDPDNGPGPTASNRSSATIKGFPQIGGSGLSDEDFDNALRKFAAERETFLEEIQFSAGTLAKEDKPRPRPRTQRIVSEDMDASGLGVGIGSIRRRISTMSSMKRQPSMMRTSSIRTSRRMSGYNSVIPAPQPFHPTPNMHPLKRRYEPVLLDRYPPKNMVDELKRRNPFPDYVPMFAFPNDVNVVSSDERPRSTWHGFAMTNGDGSKLYGICLTIWLPLNPVAAEELERQCEEWRKANMTPEERELAGSLGERLALERAKLSRLLAQLPTIPSGSEDREALEDDISAVEEKISLMNDLLRPVRHGAASKIDGLTDGETGLWIPRAYGVLGRDGGMTSFWKEWLRAIVTPMTNGGILRVPASSPRIGMWQPLERYVVNLCAEALSPISSITQVELAVRELRMYARKEAANEIPGSRNTDLYALFRCLSIQNIVALFECVLTEGRIILLSSHTSMLHLASAAITHLLYPMKWAGVFIPVLPSRLIQALEAPCPYIVGIERRYESVELPEDDFVLVDLDQNVIESTAPPIPLPRQQRRKLVSLLQLAAPHHIKYGVPVGPPAYAVDAFPHDSFSSENTSVFTHRAPRSTLATYVSLNSASFGTVGATGTLPRHSIFNAFLQSRAESRGAPESRGTVESRGGDRPSTSSTATNSTRTNNSPPSPRTSPTSTVFPPLPSTPISRSDSGYALQASLREKRSGHFDSSSRRSSSFGVERMNTLRRPSQPFLGHSSNLSTSTLSNEITSSYAPSVYAQSTIAASTIMPTGMSQTVRNTDTVQWIEGHCMQWRSQDERTSCSVCDEKSDEGIYRCSSCSVSAHARCAHQVCLVCPSAFHSEQVRAAFVRCFASLFYTYRRYLGQPGSDQKKSGLLYHFNMEGFLKSMPSENAEYFAMLQQTQAFNEFIHERETIRPDDPQIKLFDQIILSKKNRGRTSIFSKSSTDFLNDTSDHLWRSASATPPSARFPGDYRQVITRIPAKLDPTLMKEPRVIQGVPRIPQQKAKRKPIPSMLGK</sequence>
<dbReference type="PANTHER" id="PTHR12296:SF21">
    <property type="entry name" value="DENN DOMAIN-CONTAINING PROTEIN 3"/>
    <property type="match status" value="1"/>
</dbReference>
<evidence type="ECO:0000313" key="7">
    <source>
        <dbReference type="EMBL" id="KAF2142533.1"/>
    </source>
</evidence>
<feature type="domain" description="UDENN" evidence="6">
    <location>
        <begin position="209"/>
        <end position="994"/>
    </location>
</feature>
<dbReference type="PROSITE" id="PS50211">
    <property type="entry name" value="DENN"/>
    <property type="match status" value="1"/>
</dbReference>
<feature type="compositionally biased region" description="Basic and acidic residues" evidence="4">
    <location>
        <begin position="773"/>
        <end position="785"/>
    </location>
</feature>
<dbReference type="CDD" id="cd00029">
    <property type="entry name" value="C1"/>
    <property type="match status" value="1"/>
</dbReference>
<feature type="compositionally biased region" description="Basic and acidic residues" evidence="4">
    <location>
        <begin position="704"/>
        <end position="722"/>
    </location>
</feature>
<dbReference type="OrthoDB" id="6019893at2759"/>
<dbReference type="GO" id="GO:0046872">
    <property type="term" value="F:metal ion binding"/>
    <property type="evidence" value="ECO:0007669"/>
    <property type="project" value="UniProtKB-KW"/>
</dbReference>
<dbReference type="Pfam" id="PF03456">
    <property type="entry name" value="uDENN"/>
    <property type="match status" value="1"/>
</dbReference>
<feature type="region of interest" description="Disordered" evidence="4">
    <location>
        <begin position="704"/>
        <end position="813"/>
    </location>
</feature>
<accession>A0A6A6BGJ0</accession>
<dbReference type="Pfam" id="PF02141">
    <property type="entry name" value="DENN"/>
    <property type="match status" value="1"/>
</dbReference>
<keyword evidence="2" id="KW-0677">Repeat</keyword>
<keyword evidence="1" id="KW-0479">Metal-binding</keyword>
<dbReference type="GO" id="GO:0031410">
    <property type="term" value="C:cytoplasmic vesicle"/>
    <property type="evidence" value="ECO:0007669"/>
    <property type="project" value="TreeGrafter"/>
</dbReference>
<dbReference type="PANTHER" id="PTHR12296">
    <property type="entry name" value="DENN DOMAIN-CONTAINING PROTEIN 4"/>
    <property type="match status" value="1"/>
</dbReference>
<dbReference type="InterPro" id="IPR002219">
    <property type="entry name" value="PKC_DAG/PE"/>
</dbReference>
<dbReference type="Gene3D" id="3.30.450.200">
    <property type="match status" value="1"/>
</dbReference>